<dbReference type="EMBL" id="NIQC01000001">
    <property type="protein sequence ID" value="OWZ84840.1"/>
    <property type="molecule type" value="Genomic_DNA"/>
</dbReference>
<dbReference type="RefSeq" id="WP_089022264.1">
    <property type="nucleotide sequence ID" value="NZ_NIQC01000001.1"/>
</dbReference>
<organism evidence="1 2">
    <name type="scientific">Natranaerobius trueperi</name>
    <dbReference type="NCBI Taxonomy" id="759412"/>
    <lineage>
        <taxon>Bacteria</taxon>
        <taxon>Bacillati</taxon>
        <taxon>Bacillota</taxon>
        <taxon>Clostridia</taxon>
        <taxon>Natranaerobiales</taxon>
        <taxon>Natranaerobiaceae</taxon>
        <taxon>Natranaerobius</taxon>
    </lineage>
</organism>
<dbReference type="OrthoDB" id="2380320at2"/>
<proteinExistence type="predicted"/>
<dbReference type="AlphaFoldDB" id="A0A226C363"/>
<name>A0A226C363_9FIRM</name>
<protein>
    <submittedName>
        <fullName evidence="1">Uncharacterized protein</fullName>
    </submittedName>
</protein>
<keyword evidence="2" id="KW-1185">Reference proteome</keyword>
<gene>
    <name evidence="1" type="ORF">CDO51_00075</name>
</gene>
<evidence type="ECO:0000313" key="2">
    <source>
        <dbReference type="Proteomes" id="UP000214588"/>
    </source>
</evidence>
<comment type="caution">
    <text evidence="1">The sequence shown here is derived from an EMBL/GenBank/DDBJ whole genome shotgun (WGS) entry which is preliminary data.</text>
</comment>
<sequence>MSVSAVIFQGSLTDQGIMKEVNTELFWSYLNKLVKINEIDKIFLVTNDEMLVHSLNNGCYKEKPIELINTKDKDFHLGKILLELIDSYNLTHLLVSGGTCLPLIDVAELRGYVKKLLEEDEILITNNPQSGDIVLFNPADKIKEIRLPDSDNQLSNNLRYEAGLKQHLMEKSTGVLFDIDTPTDVVLYHQITGKLDKVMDEYNYLFDRLNSRIKSVSEVLKQDYKELIITGRVSGNIISYINEYLRVRIRAYSEERGMKALGRISERKVSSLFGYMLEDLGSDGLFTYFENIGDVGIIDSRVIFYHMNRGIDSEMDRFYSDLFLPEKIKDPVIREFTERAKESSMPLLLGGHSLVSGGIYSLIDLANNE</sequence>
<accession>A0A226C363</accession>
<dbReference type="Proteomes" id="UP000214588">
    <property type="component" value="Unassembled WGS sequence"/>
</dbReference>
<reference evidence="1 2" key="1">
    <citation type="submission" date="2017-06" db="EMBL/GenBank/DDBJ databases">
        <title>Draft Genome Sequence of Natranaerobius trueperi halophilic, alkalithermophilic bacteria from soda lakes.</title>
        <authorList>
            <person name="Zhao B."/>
        </authorList>
    </citation>
    <scope>NUCLEOTIDE SEQUENCE [LARGE SCALE GENOMIC DNA]</scope>
    <source>
        <strain evidence="1 2">DSM 18760</strain>
    </source>
</reference>
<evidence type="ECO:0000313" key="1">
    <source>
        <dbReference type="EMBL" id="OWZ84840.1"/>
    </source>
</evidence>